<dbReference type="EMBL" id="JBHUFF010000013">
    <property type="protein sequence ID" value="MFD1799643.1"/>
    <property type="molecule type" value="Genomic_DNA"/>
</dbReference>
<evidence type="ECO:0000313" key="2">
    <source>
        <dbReference type="Proteomes" id="UP001597285"/>
    </source>
</evidence>
<reference evidence="2" key="1">
    <citation type="journal article" date="2019" name="Int. J. Syst. Evol. Microbiol.">
        <title>The Global Catalogue of Microorganisms (GCM) 10K type strain sequencing project: providing services to taxonomists for standard genome sequencing and annotation.</title>
        <authorList>
            <consortium name="The Broad Institute Genomics Platform"/>
            <consortium name="The Broad Institute Genome Sequencing Center for Infectious Disease"/>
            <person name="Wu L."/>
            <person name="Ma J."/>
        </authorList>
    </citation>
    <scope>NUCLEOTIDE SEQUENCE [LARGE SCALE GENOMIC DNA]</scope>
    <source>
        <strain evidence="2">KCTC 42143</strain>
    </source>
</reference>
<gene>
    <name evidence="1" type="ORF">ACFSBK_07230</name>
</gene>
<dbReference type="Proteomes" id="UP001597285">
    <property type="component" value="Unassembled WGS sequence"/>
</dbReference>
<protein>
    <recommendedName>
        <fullName evidence="3">DNA-directed RNA polymerase beta subunit</fullName>
    </recommendedName>
</protein>
<comment type="caution">
    <text evidence="1">The sequence shown here is derived from an EMBL/GenBank/DDBJ whole genome shotgun (WGS) entry which is preliminary data.</text>
</comment>
<evidence type="ECO:0000313" key="1">
    <source>
        <dbReference type="EMBL" id="MFD1799643.1"/>
    </source>
</evidence>
<proteinExistence type="predicted"/>
<name>A0ABW4NNB7_9LACT</name>
<evidence type="ECO:0008006" key="3">
    <source>
        <dbReference type="Google" id="ProtNLM"/>
    </source>
</evidence>
<sequence length="123" mass="14197">MSFLNEEYRDRGIKKWAGFYLSEHTATQEKLSGERTKVNQQKRQMNQGEIEITINESIVKNKSVAIQLENVDQNGLYYDDVVGHIVGGDELGIFINDTKVDFDEIRNIQFVTLKKWNNIDGDV</sequence>
<keyword evidence="2" id="KW-1185">Reference proteome</keyword>
<accession>A0ABW4NNB7</accession>
<organism evidence="1 2">
    <name type="scientific">Carnobacterium antarcticum</name>
    <dbReference type="NCBI Taxonomy" id="2126436"/>
    <lineage>
        <taxon>Bacteria</taxon>
        <taxon>Bacillati</taxon>
        <taxon>Bacillota</taxon>
        <taxon>Bacilli</taxon>
        <taxon>Lactobacillales</taxon>
        <taxon>Carnobacteriaceae</taxon>
        <taxon>Carnobacterium</taxon>
    </lineage>
</organism>
<dbReference type="RefSeq" id="WP_058918183.1">
    <property type="nucleotide sequence ID" value="NZ_JBHSQC010000025.1"/>
</dbReference>